<dbReference type="HOGENOM" id="CLU_2508027_0_0_6"/>
<reference evidence="1 2" key="1">
    <citation type="journal article" date="2011" name="J. Bacteriol.">
        <title>Complete genome sequence of seawater bacterium Glaciecola nitratireducens FR1064T.</title>
        <authorList>
            <person name="Bian F."/>
            <person name="Qin Q.L."/>
            <person name="Xie B.B."/>
            <person name="Shu Y.L."/>
            <person name="Zhang X.Y."/>
            <person name="Yu Y."/>
            <person name="Chen B."/>
            <person name="Chen X.L."/>
            <person name="Zhou B.C."/>
            <person name="Zhang Y.Z."/>
        </authorList>
    </citation>
    <scope>NUCLEOTIDE SEQUENCE [LARGE SCALE GENOMIC DNA]</scope>
    <source>
        <strain evidence="2">JCM 12485 / KCTC 12276 / FR1064</strain>
    </source>
</reference>
<dbReference type="Proteomes" id="UP000009282">
    <property type="component" value="Chromosome"/>
</dbReference>
<evidence type="ECO:0000313" key="1">
    <source>
        <dbReference type="EMBL" id="AEP29820.1"/>
    </source>
</evidence>
<dbReference type="KEGG" id="gni:GNIT_1704"/>
<organism evidence="1 2">
    <name type="scientific">Glaciecola nitratireducens (strain JCM 12485 / KCTC 12276 / FR1064)</name>
    <dbReference type="NCBI Taxonomy" id="1085623"/>
    <lineage>
        <taxon>Bacteria</taxon>
        <taxon>Pseudomonadati</taxon>
        <taxon>Pseudomonadota</taxon>
        <taxon>Gammaproteobacteria</taxon>
        <taxon>Alteromonadales</taxon>
        <taxon>Alteromonadaceae</taxon>
        <taxon>Brumicola</taxon>
    </lineage>
</organism>
<accession>G4QLF3</accession>
<keyword evidence="2" id="KW-1185">Reference proteome</keyword>
<sequence length="85" mass="9941">MREVIKMDPDPSFGDDNSRMSHVDSYLTSSIVPFFSIRKLRLIYNELHSTSDFEYHSFDAFKHQVMSSAAPQLELNKWQAISSRR</sequence>
<proteinExistence type="predicted"/>
<protein>
    <submittedName>
        <fullName evidence="1">Uncharacterized protein</fullName>
    </submittedName>
</protein>
<dbReference type="EMBL" id="CP003060">
    <property type="protein sequence ID" value="AEP29820.1"/>
    <property type="molecule type" value="Genomic_DNA"/>
</dbReference>
<evidence type="ECO:0000313" key="2">
    <source>
        <dbReference type="Proteomes" id="UP000009282"/>
    </source>
</evidence>
<dbReference type="OrthoDB" id="6322422at2"/>
<gene>
    <name evidence="1" type="ordered locus">GNIT_1704</name>
</gene>
<dbReference type="RefSeq" id="WP_014108694.1">
    <property type="nucleotide sequence ID" value="NC_016041.1"/>
</dbReference>
<name>G4QLF3_GLANF</name>
<dbReference type="AlphaFoldDB" id="G4QLF3"/>